<keyword evidence="2" id="KW-1185">Reference proteome</keyword>
<evidence type="ECO:0000313" key="2">
    <source>
        <dbReference type="Proteomes" id="UP000078540"/>
    </source>
</evidence>
<reference evidence="1 2" key="1">
    <citation type="submission" date="2015-09" db="EMBL/GenBank/DDBJ databases">
        <title>Atta colombica WGS genome.</title>
        <authorList>
            <person name="Nygaard S."/>
            <person name="Hu H."/>
            <person name="Boomsma J."/>
            <person name="Zhang G."/>
        </authorList>
    </citation>
    <scope>NUCLEOTIDE SEQUENCE [LARGE SCALE GENOMIC DNA]</scope>
    <source>
        <strain evidence="1">Treedump-2</strain>
        <tissue evidence="1">Whole body</tissue>
    </source>
</reference>
<accession>A0A195BP44</accession>
<organism evidence="1 2">
    <name type="scientific">Atta colombica</name>
    <dbReference type="NCBI Taxonomy" id="520822"/>
    <lineage>
        <taxon>Eukaryota</taxon>
        <taxon>Metazoa</taxon>
        <taxon>Ecdysozoa</taxon>
        <taxon>Arthropoda</taxon>
        <taxon>Hexapoda</taxon>
        <taxon>Insecta</taxon>
        <taxon>Pterygota</taxon>
        <taxon>Neoptera</taxon>
        <taxon>Endopterygota</taxon>
        <taxon>Hymenoptera</taxon>
        <taxon>Apocrita</taxon>
        <taxon>Aculeata</taxon>
        <taxon>Formicoidea</taxon>
        <taxon>Formicidae</taxon>
        <taxon>Myrmicinae</taxon>
        <taxon>Atta</taxon>
    </lineage>
</organism>
<gene>
    <name evidence="1" type="ORF">ALC53_02769</name>
</gene>
<sequence>MIPIIIPDQRSNFPPNAAPSSTPTRREMALVAGTSAESKKTVGKFFHLRKNGASSARTITDKSVGYHVPLSNFEDDPPIPCGSLVFVSFMCFLDRVRNDDISRIASLNRSISDTRTYATIDGDIAAHISFMSENGGRCIYTRHAYPREIACTRRGRLANSLVQACPIIGVGIRVSVHTYLYPPSLVDAVVATVRYRRGHREDVEDGNGMIALRG</sequence>
<proteinExistence type="predicted"/>
<dbReference type="AlphaFoldDB" id="A0A195BP44"/>
<dbReference type="Proteomes" id="UP000078540">
    <property type="component" value="Unassembled WGS sequence"/>
</dbReference>
<dbReference type="EMBL" id="KQ976424">
    <property type="protein sequence ID" value="KYM88287.1"/>
    <property type="molecule type" value="Genomic_DNA"/>
</dbReference>
<name>A0A195BP44_9HYME</name>
<evidence type="ECO:0000313" key="1">
    <source>
        <dbReference type="EMBL" id="KYM88287.1"/>
    </source>
</evidence>
<protein>
    <submittedName>
        <fullName evidence="1">Uncharacterized protein</fullName>
    </submittedName>
</protein>